<dbReference type="InterPro" id="IPR003661">
    <property type="entry name" value="HisK_dim/P_dom"/>
</dbReference>
<feature type="coiled-coil region" evidence="8">
    <location>
        <begin position="253"/>
        <end position="304"/>
    </location>
</feature>
<keyword evidence="6 12" id="KW-0418">Kinase</keyword>
<proteinExistence type="predicted"/>
<keyword evidence="9" id="KW-0472">Membrane</keyword>
<dbReference type="Gene3D" id="1.10.287.130">
    <property type="match status" value="1"/>
</dbReference>
<evidence type="ECO:0000256" key="9">
    <source>
        <dbReference type="SAM" id="Phobius"/>
    </source>
</evidence>
<dbReference type="CDD" id="cd06225">
    <property type="entry name" value="HAMP"/>
    <property type="match status" value="1"/>
</dbReference>
<dbReference type="PANTHER" id="PTHR43065">
    <property type="entry name" value="SENSOR HISTIDINE KINASE"/>
    <property type="match status" value="1"/>
</dbReference>
<evidence type="ECO:0000256" key="6">
    <source>
        <dbReference type="ARBA" id="ARBA00022777"/>
    </source>
</evidence>
<feature type="transmembrane region" description="Helical" evidence="9">
    <location>
        <begin position="174"/>
        <end position="197"/>
    </location>
</feature>
<keyword evidence="9" id="KW-0812">Transmembrane</keyword>
<evidence type="ECO:0000259" key="11">
    <source>
        <dbReference type="PROSITE" id="PS50885"/>
    </source>
</evidence>
<comment type="caution">
    <text evidence="12">The sequence shown here is derived from an EMBL/GenBank/DDBJ whole genome shotgun (WGS) entry which is preliminary data.</text>
</comment>
<dbReference type="Pfam" id="PF00672">
    <property type="entry name" value="HAMP"/>
    <property type="match status" value="1"/>
</dbReference>
<dbReference type="InterPro" id="IPR004358">
    <property type="entry name" value="Sig_transdc_His_kin-like_C"/>
</dbReference>
<dbReference type="SUPFAM" id="SSF55874">
    <property type="entry name" value="ATPase domain of HSP90 chaperone/DNA topoisomerase II/histidine kinase"/>
    <property type="match status" value="1"/>
</dbReference>
<evidence type="ECO:0000256" key="1">
    <source>
        <dbReference type="ARBA" id="ARBA00000085"/>
    </source>
</evidence>
<keyword evidence="4" id="KW-0597">Phosphoprotein</keyword>
<comment type="catalytic activity">
    <reaction evidence="1">
        <text>ATP + protein L-histidine = ADP + protein N-phospho-L-histidine.</text>
        <dbReference type="EC" id="2.7.13.3"/>
    </reaction>
</comment>
<dbReference type="RefSeq" id="WP_069968456.1">
    <property type="nucleotide sequence ID" value="NZ_CM124774.1"/>
</dbReference>
<dbReference type="EC" id="2.7.13.3" evidence="3"/>
<dbReference type="AlphaFoldDB" id="A0A1E5QGM8"/>
<evidence type="ECO:0000256" key="8">
    <source>
        <dbReference type="SAM" id="Coils"/>
    </source>
</evidence>
<dbReference type="InterPro" id="IPR036890">
    <property type="entry name" value="HATPase_C_sf"/>
</dbReference>
<dbReference type="InterPro" id="IPR036097">
    <property type="entry name" value="HisK_dim/P_sf"/>
</dbReference>
<evidence type="ECO:0000256" key="3">
    <source>
        <dbReference type="ARBA" id="ARBA00012438"/>
    </source>
</evidence>
<dbReference type="PANTHER" id="PTHR43065:SF50">
    <property type="entry name" value="HISTIDINE KINASE"/>
    <property type="match status" value="1"/>
</dbReference>
<dbReference type="PROSITE" id="PS50109">
    <property type="entry name" value="HIS_KIN"/>
    <property type="match status" value="1"/>
</dbReference>
<dbReference type="GO" id="GO:0000155">
    <property type="term" value="F:phosphorelay sensor kinase activity"/>
    <property type="evidence" value="ECO:0007669"/>
    <property type="project" value="InterPro"/>
</dbReference>
<dbReference type="EMBL" id="MJGC01000077">
    <property type="protein sequence ID" value="OEJ73846.1"/>
    <property type="molecule type" value="Genomic_DNA"/>
</dbReference>
<evidence type="ECO:0000256" key="2">
    <source>
        <dbReference type="ARBA" id="ARBA00004370"/>
    </source>
</evidence>
<feature type="domain" description="Histidine kinase" evidence="10">
    <location>
        <begin position="313"/>
        <end position="571"/>
    </location>
</feature>
<dbReference type="SMART" id="SM00387">
    <property type="entry name" value="HATPase_c"/>
    <property type="match status" value="1"/>
</dbReference>
<dbReference type="PRINTS" id="PR00344">
    <property type="entry name" value="BCTRLSENSOR"/>
</dbReference>
<comment type="subcellular location">
    <subcellularLocation>
        <location evidence="2">Membrane</location>
    </subcellularLocation>
</comment>
<reference evidence="12" key="1">
    <citation type="submission" date="2016-09" db="EMBL/GenBank/DDBJ databases">
        <title>Draft genome of thermotolerant cyanobacterium Desertifilum sp. strain IPPAS B-1220.</title>
        <authorList>
            <person name="Sinetova M.A."/>
            <person name="Bolakhan K."/>
            <person name="Zayadan B.K."/>
            <person name="Mironov K.S."/>
            <person name="Ustinova V."/>
            <person name="Kupriyanova E.V."/>
            <person name="Sidorov R.A."/>
            <person name="Skrypnik A.N."/>
            <person name="Gogoleva N.E."/>
            <person name="Gogolev Y.V."/>
            <person name="Los D.A."/>
        </authorList>
    </citation>
    <scope>NUCLEOTIDE SEQUENCE [LARGE SCALE GENOMIC DNA]</scope>
    <source>
        <strain evidence="12">IPPAS B-1220</strain>
    </source>
</reference>
<dbReference type="OrthoDB" id="9812260at2"/>
<dbReference type="SUPFAM" id="SSF47384">
    <property type="entry name" value="Homodimeric domain of signal transducing histidine kinase"/>
    <property type="match status" value="1"/>
</dbReference>
<name>A0A1E5QGM8_9CYAN</name>
<organism evidence="12">
    <name type="scientific">Desertifilum tharense IPPAS B-1220</name>
    <dbReference type="NCBI Taxonomy" id="1781255"/>
    <lineage>
        <taxon>Bacteria</taxon>
        <taxon>Bacillati</taxon>
        <taxon>Cyanobacteriota</taxon>
        <taxon>Cyanophyceae</taxon>
        <taxon>Desertifilales</taxon>
        <taxon>Desertifilaceae</taxon>
        <taxon>Desertifilum</taxon>
    </lineage>
</organism>
<dbReference type="Pfam" id="PF02518">
    <property type="entry name" value="HATPase_c"/>
    <property type="match status" value="1"/>
</dbReference>
<evidence type="ECO:0000313" key="12">
    <source>
        <dbReference type="EMBL" id="OEJ73846.1"/>
    </source>
</evidence>
<dbReference type="STRING" id="1781255.BH720_17225"/>
<dbReference type="SMART" id="SM00304">
    <property type="entry name" value="HAMP"/>
    <property type="match status" value="1"/>
</dbReference>
<keyword evidence="8" id="KW-0175">Coiled coil</keyword>
<keyword evidence="9" id="KW-1133">Transmembrane helix</keyword>
<dbReference type="CDD" id="cd00082">
    <property type="entry name" value="HisKA"/>
    <property type="match status" value="1"/>
</dbReference>
<gene>
    <name evidence="12" type="ORF">BH720_17225</name>
</gene>
<dbReference type="GO" id="GO:0016020">
    <property type="term" value="C:membrane"/>
    <property type="evidence" value="ECO:0007669"/>
    <property type="project" value="UniProtKB-SubCell"/>
</dbReference>
<protein>
    <recommendedName>
        <fullName evidence="3">histidine kinase</fullName>
        <ecNumber evidence="3">2.7.13.3</ecNumber>
    </recommendedName>
</protein>
<evidence type="ECO:0000256" key="4">
    <source>
        <dbReference type="ARBA" id="ARBA00022553"/>
    </source>
</evidence>
<dbReference type="Gene3D" id="6.10.340.10">
    <property type="match status" value="1"/>
</dbReference>
<sequence length="588" mass="66573">MRITTKFVGSSIIVIGLIVFLLTGSTFFLRNAEQSLTERREKTRQTLDLVLSLEISLRDQIVSLKDYLMLNRAPLDMAGYQKAMSNFAMNLDELELLMPEAREIELIRRRHQLLRRLAAGLADTPTTLPELQQDIRAINSFSIDITYYLDSLVASAEILDDLAKERNQNFKQTVVLVQYLVMVLILLVILGQFRLILLPVIRSIQELQVGAEKIGTGNWSYQLDLQTDDEIEELAHAFNQMTIKLGEFYHSLEEKVQERTVELTETNLNLEQQISVRLQAEFELQKTLQQLQQAQAQLIQTEKMSSLGQLVAGVAHEINNPVNFIFGNLVHVDSYTQDLLKLIQLYQQELTHPSLRLQEEIDAIELDFILDDLPQIIRSMKIGAERIREIVLSLRTFSRLDEAEMKAVNIHEGIESTLMILQNRLKAKPERPEIAIIREYGQLPPINCYAGQLNQVFMNILANAIDALEDYNAARTLEAIKANPSSIRIRTEMTPNHCLVIRIQDNGPGISPEVRSKLFDPFFTTKPTGKGTGLGLAISYQIVVEKHGGKLSCISEPGQGAEFRIEIPVRQSSKQLAALSAGEYSRPN</sequence>
<dbReference type="PROSITE" id="PS50885">
    <property type="entry name" value="HAMP"/>
    <property type="match status" value="1"/>
</dbReference>
<feature type="domain" description="HAMP" evidence="11">
    <location>
        <begin position="198"/>
        <end position="250"/>
    </location>
</feature>
<dbReference type="SUPFAM" id="SSF158472">
    <property type="entry name" value="HAMP domain-like"/>
    <property type="match status" value="1"/>
</dbReference>
<accession>A0A1E5QGM8</accession>
<dbReference type="InterPro" id="IPR003660">
    <property type="entry name" value="HAMP_dom"/>
</dbReference>
<keyword evidence="7" id="KW-0902">Two-component regulatory system</keyword>
<dbReference type="InterPro" id="IPR005467">
    <property type="entry name" value="His_kinase_dom"/>
</dbReference>
<evidence type="ECO:0000256" key="5">
    <source>
        <dbReference type="ARBA" id="ARBA00022679"/>
    </source>
</evidence>
<dbReference type="Gene3D" id="3.30.565.10">
    <property type="entry name" value="Histidine kinase-like ATPase, C-terminal domain"/>
    <property type="match status" value="1"/>
</dbReference>
<evidence type="ECO:0000256" key="7">
    <source>
        <dbReference type="ARBA" id="ARBA00023012"/>
    </source>
</evidence>
<feature type="transmembrane region" description="Helical" evidence="9">
    <location>
        <begin position="12"/>
        <end position="32"/>
    </location>
</feature>
<evidence type="ECO:0000259" key="10">
    <source>
        <dbReference type="PROSITE" id="PS50109"/>
    </source>
</evidence>
<dbReference type="InterPro" id="IPR003594">
    <property type="entry name" value="HATPase_dom"/>
</dbReference>
<keyword evidence="5" id="KW-0808">Transferase</keyword>